<dbReference type="OrthoDB" id="10535016at2759"/>
<organism evidence="1 2">
    <name type="scientific">Botryotinia narcissicola</name>
    <dbReference type="NCBI Taxonomy" id="278944"/>
    <lineage>
        <taxon>Eukaryota</taxon>
        <taxon>Fungi</taxon>
        <taxon>Dikarya</taxon>
        <taxon>Ascomycota</taxon>
        <taxon>Pezizomycotina</taxon>
        <taxon>Leotiomycetes</taxon>
        <taxon>Helotiales</taxon>
        <taxon>Sclerotiniaceae</taxon>
        <taxon>Botryotinia</taxon>
    </lineage>
</organism>
<accession>A0A4Z1IXS7</accession>
<gene>
    <name evidence="1" type="ORF">BOTNAR_0130g00200</name>
</gene>
<evidence type="ECO:0000313" key="1">
    <source>
        <dbReference type="EMBL" id="TGO61367.1"/>
    </source>
</evidence>
<comment type="caution">
    <text evidence="1">The sequence shown here is derived from an EMBL/GenBank/DDBJ whole genome shotgun (WGS) entry which is preliminary data.</text>
</comment>
<name>A0A4Z1IXS7_9HELO</name>
<proteinExistence type="predicted"/>
<dbReference type="EMBL" id="PQXJ01000130">
    <property type="protein sequence ID" value="TGO61367.1"/>
    <property type="molecule type" value="Genomic_DNA"/>
</dbReference>
<protein>
    <submittedName>
        <fullName evidence="1">Uncharacterized protein</fullName>
    </submittedName>
</protein>
<dbReference type="Proteomes" id="UP000297452">
    <property type="component" value="Unassembled WGS sequence"/>
</dbReference>
<keyword evidence="2" id="KW-1185">Reference proteome</keyword>
<dbReference type="AlphaFoldDB" id="A0A4Z1IXS7"/>
<reference evidence="1 2" key="1">
    <citation type="submission" date="2017-12" db="EMBL/GenBank/DDBJ databases">
        <title>Comparative genomics of Botrytis spp.</title>
        <authorList>
            <person name="Valero-Jimenez C.A."/>
            <person name="Tapia P."/>
            <person name="Veloso J."/>
            <person name="Silva-Moreno E."/>
            <person name="Staats M."/>
            <person name="Valdes J.H."/>
            <person name="Van Kan J.A.L."/>
        </authorList>
    </citation>
    <scope>NUCLEOTIDE SEQUENCE [LARGE SCALE GENOMIC DNA]</scope>
    <source>
        <strain evidence="1 2">MUCL2120</strain>
    </source>
</reference>
<sequence length="77" mass="8490">MVTGTVNEAEVIHEIRARHFSPNPETRPLGIFPTLMVLGEAPQVIEAEMITSIIRSQTGYEWYMPKPSQSSFAGVGS</sequence>
<evidence type="ECO:0000313" key="2">
    <source>
        <dbReference type="Proteomes" id="UP000297452"/>
    </source>
</evidence>